<dbReference type="Gene3D" id="3.40.50.300">
    <property type="entry name" value="P-loop containing nucleotide triphosphate hydrolases"/>
    <property type="match status" value="1"/>
</dbReference>
<evidence type="ECO:0000259" key="3">
    <source>
        <dbReference type="PROSITE" id="PS50162"/>
    </source>
</evidence>
<dbReference type="SUPFAM" id="SSF52540">
    <property type="entry name" value="P-loop containing nucleoside triphosphate hydrolases"/>
    <property type="match status" value="1"/>
</dbReference>
<protein>
    <recommendedName>
        <fullName evidence="3">RecA family profile 1 domain-containing protein</fullName>
    </recommendedName>
</protein>
<accession>A0ABD0TFG8</accession>
<dbReference type="EMBL" id="JBEDNZ010000005">
    <property type="protein sequence ID" value="KAL0841836.1"/>
    <property type="molecule type" value="Genomic_DNA"/>
</dbReference>
<dbReference type="Pfam" id="PF21794">
    <property type="entry name" value="RAD51D_N"/>
    <property type="match status" value="1"/>
</dbReference>
<name>A0ABD0TFG8_LOXSC</name>
<dbReference type="PANTHER" id="PTHR46457">
    <property type="entry name" value="DNA REPAIR PROTEIN RAD51 HOMOLOG 4"/>
    <property type="match status" value="1"/>
</dbReference>
<dbReference type="Pfam" id="PF08423">
    <property type="entry name" value="Rad51"/>
    <property type="match status" value="1"/>
</dbReference>
<dbReference type="PROSITE" id="PS50162">
    <property type="entry name" value="RECA_2"/>
    <property type="match status" value="1"/>
</dbReference>
<organism evidence="4 5">
    <name type="scientific">Loxostege sticticalis</name>
    <name type="common">Beet webworm moth</name>
    <dbReference type="NCBI Taxonomy" id="481309"/>
    <lineage>
        <taxon>Eukaryota</taxon>
        <taxon>Metazoa</taxon>
        <taxon>Ecdysozoa</taxon>
        <taxon>Arthropoda</taxon>
        <taxon>Hexapoda</taxon>
        <taxon>Insecta</taxon>
        <taxon>Pterygota</taxon>
        <taxon>Neoptera</taxon>
        <taxon>Endopterygota</taxon>
        <taxon>Lepidoptera</taxon>
        <taxon>Glossata</taxon>
        <taxon>Ditrysia</taxon>
        <taxon>Pyraloidea</taxon>
        <taxon>Crambidae</taxon>
        <taxon>Pyraustinae</taxon>
        <taxon>Loxostege</taxon>
    </lineage>
</organism>
<comment type="subcellular location">
    <subcellularLocation>
        <location evidence="1">Nucleus</location>
    </subcellularLocation>
</comment>
<reference evidence="4 5" key="1">
    <citation type="submission" date="2024-06" db="EMBL/GenBank/DDBJ databases">
        <title>A chromosome-level genome assembly of beet webworm, Loxostege sticticalis.</title>
        <authorList>
            <person name="Zhang Y."/>
        </authorList>
    </citation>
    <scope>NUCLEOTIDE SEQUENCE [LARGE SCALE GENOMIC DNA]</scope>
    <source>
        <strain evidence="4">AQ028</strain>
        <tissue evidence="4">Male pupae</tissue>
    </source>
</reference>
<dbReference type="PANTHER" id="PTHR46457:SF1">
    <property type="entry name" value="DNA REPAIR PROTEIN RAD51 HOMOLOG 4"/>
    <property type="match status" value="1"/>
</dbReference>
<dbReference type="InterPro" id="IPR020588">
    <property type="entry name" value="RecA_ATP-bd"/>
</dbReference>
<dbReference type="InterPro" id="IPR027417">
    <property type="entry name" value="P-loop_NTPase"/>
</dbReference>
<dbReference type="AlphaFoldDB" id="A0ABD0TFG8"/>
<dbReference type="InterPro" id="IPR051988">
    <property type="entry name" value="HRR_RAD51_Paralog"/>
</dbReference>
<sequence length="340" mass="38410">MQKLKQVNHAALTDDILKKLSQSRIATILEFLQEDTEKLSIITKLSLSDILTIRSHIFDKYSAPLINGATLLKRIKTKKKFLQTGIESLDLVLNGGIPVGHITEFCGLAESGKTQLSFQIAINCVKDTGGTILYIDTKGDFSAIRIQKVLEAEQLSHKEMAIIMHKIKVVHIWTMDEIIELLQKIKNKTLSFDNLCLVIVDSLPCLMFQYLGDDNKIGLALLNTFVNYCRFIANDMEIGIICINLQTRWVDQDISDLEEDEKDRSTSVIKEIAYVEKRNRCLGNYWRYVPAVVLLLEKSQPIESDGKHICSYITVKLNSEGENKSCNLRLNAIGVTSCIE</sequence>
<dbReference type="InterPro" id="IPR048943">
    <property type="entry name" value="RAD51D_N"/>
</dbReference>
<dbReference type="GO" id="GO:0005634">
    <property type="term" value="C:nucleus"/>
    <property type="evidence" value="ECO:0007669"/>
    <property type="project" value="UniProtKB-SubCell"/>
</dbReference>
<keyword evidence="2" id="KW-0539">Nucleus</keyword>
<proteinExistence type="predicted"/>
<evidence type="ECO:0000313" key="4">
    <source>
        <dbReference type="EMBL" id="KAL0841836.1"/>
    </source>
</evidence>
<evidence type="ECO:0000256" key="2">
    <source>
        <dbReference type="ARBA" id="ARBA00023242"/>
    </source>
</evidence>
<evidence type="ECO:0000313" key="5">
    <source>
        <dbReference type="Proteomes" id="UP001549921"/>
    </source>
</evidence>
<dbReference type="Proteomes" id="UP001549921">
    <property type="component" value="Unassembled WGS sequence"/>
</dbReference>
<feature type="domain" description="RecA family profile 1" evidence="3">
    <location>
        <begin position="78"/>
        <end position="247"/>
    </location>
</feature>
<gene>
    <name evidence="4" type="ORF">ABMA28_014077</name>
</gene>
<dbReference type="InterPro" id="IPR013632">
    <property type="entry name" value="Rad51_C"/>
</dbReference>
<evidence type="ECO:0000256" key="1">
    <source>
        <dbReference type="ARBA" id="ARBA00004123"/>
    </source>
</evidence>
<dbReference type="GO" id="GO:0006281">
    <property type="term" value="P:DNA repair"/>
    <property type="evidence" value="ECO:0007669"/>
    <property type="project" value="UniProtKB-ARBA"/>
</dbReference>
<comment type="caution">
    <text evidence="4">The sequence shown here is derived from an EMBL/GenBank/DDBJ whole genome shotgun (WGS) entry which is preliminary data.</text>
</comment>